<protein>
    <recommendedName>
        <fullName evidence="2 4">peptidylprolyl isomerase</fullName>
        <ecNumber evidence="2 4">5.2.1.8</ecNumber>
    </recommendedName>
</protein>
<dbReference type="InterPro" id="IPR001179">
    <property type="entry name" value="PPIase_FKBP_dom"/>
</dbReference>
<comment type="catalytic activity">
    <reaction evidence="1 4">
        <text>[protein]-peptidylproline (omega=180) = [protein]-peptidylproline (omega=0)</text>
        <dbReference type="Rhea" id="RHEA:16237"/>
        <dbReference type="Rhea" id="RHEA-COMP:10747"/>
        <dbReference type="Rhea" id="RHEA-COMP:10748"/>
        <dbReference type="ChEBI" id="CHEBI:83833"/>
        <dbReference type="ChEBI" id="CHEBI:83834"/>
        <dbReference type="EC" id="5.2.1.8"/>
    </reaction>
</comment>
<evidence type="ECO:0000256" key="3">
    <source>
        <dbReference type="ARBA" id="ARBA00023110"/>
    </source>
</evidence>
<dbReference type="Gene3D" id="3.10.50.40">
    <property type="match status" value="1"/>
</dbReference>
<evidence type="ECO:0000256" key="1">
    <source>
        <dbReference type="ARBA" id="ARBA00000971"/>
    </source>
</evidence>
<name>A0ABX1GUC3_9FLAO</name>
<sequence length="323" mass="34983">MLKKILPVFIVVLIASCGDDDDSNLEIVPPRLLADQIIEDDAAIQEYLATHFYELQTDPVFGGQRVVIDTIAGDNAGKDPMINDANLGTKVVNVSSNQVNLVEEENDIPHTLYYIIAREGEGISPTVADSTLLKYEGYLLNRTKFDAVSDFVWQELPNFLRGYANGIAELTSGTSEGLVQNGDGTSYYNDSGIGIIIMPSGLGYFLASPSTAIPSYSPLVFTVEVGNIIENTDTDNDGVPSILEDLNGNGYLFDDNTDSESELSAGVFARADFQDTDDDDDGIPTRTEISDAEGNIIFPYPGSENGGVPDYLNPDVQRDPNDN</sequence>
<accession>A0ABX1GUC3</accession>
<keyword evidence="8" id="KW-1185">Reference proteome</keyword>
<gene>
    <name evidence="7" type="ORF">HCU67_16300</name>
</gene>
<evidence type="ECO:0000259" key="6">
    <source>
        <dbReference type="PROSITE" id="PS50059"/>
    </source>
</evidence>
<keyword evidence="4" id="KW-0413">Isomerase</keyword>
<dbReference type="EC" id="5.2.1.8" evidence="2 4"/>
<dbReference type="SUPFAM" id="SSF54534">
    <property type="entry name" value="FKBP-like"/>
    <property type="match status" value="1"/>
</dbReference>
<dbReference type="EMBL" id="JAAWWL010000003">
    <property type="protein sequence ID" value="NKI33511.1"/>
    <property type="molecule type" value="Genomic_DNA"/>
</dbReference>
<keyword evidence="3 4" id="KW-0697">Rotamase</keyword>
<dbReference type="PROSITE" id="PS50059">
    <property type="entry name" value="FKBP_PPIASE"/>
    <property type="match status" value="1"/>
</dbReference>
<proteinExistence type="predicted"/>
<organism evidence="7 8">
    <name type="scientific">Croceivirga thetidis</name>
    <dbReference type="NCBI Taxonomy" id="2721623"/>
    <lineage>
        <taxon>Bacteria</taxon>
        <taxon>Pseudomonadati</taxon>
        <taxon>Bacteroidota</taxon>
        <taxon>Flavobacteriia</taxon>
        <taxon>Flavobacteriales</taxon>
        <taxon>Flavobacteriaceae</taxon>
        <taxon>Croceivirga</taxon>
    </lineage>
</organism>
<dbReference type="PROSITE" id="PS51257">
    <property type="entry name" value="PROKAR_LIPOPROTEIN"/>
    <property type="match status" value="1"/>
</dbReference>
<dbReference type="RefSeq" id="WP_168553726.1">
    <property type="nucleotide sequence ID" value="NZ_JAAWWL010000003.1"/>
</dbReference>
<evidence type="ECO:0000256" key="5">
    <source>
        <dbReference type="SAM" id="MobiDB-lite"/>
    </source>
</evidence>
<dbReference type="InterPro" id="IPR046357">
    <property type="entry name" value="PPIase_dom_sf"/>
</dbReference>
<evidence type="ECO:0000256" key="2">
    <source>
        <dbReference type="ARBA" id="ARBA00013194"/>
    </source>
</evidence>
<evidence type="ECO:0000313" key="8">
    <source>
        <dbReference type="Proteomes" id="UP000718451"/>
    </source>
</evidence>
<reference evidence="7 8" key="1">
    <citation type="submission" date="2020-04" db="EMBL/GenBank/DDBJ databases">
        <authorList>
            <person name="Yoon J."/>
        </authorList>
    </citation>
    <scope>NUCLEOTIDE SEQUENCE [LARGE SCALE GENOMIC DNA]</scope>
    <source>
        <strain evidence="7 8">DJ-13</strain>
    </source>
</reference>
<dbReference type="Proteomes" id="UP000718451">
    <property type="component" value="Unassembled WGS sequence"/>
</dbReference>
<evidence type="ECO:0000256" key="4">
    <source>
        <dbReference type="PROSITE-ProRule" id="PRU00277"/>
    </source>
</evidence>
<feature type="domain" description="PPIase FKBP-type" evidence="6">
    <location>
        <begin position="128"/>
        <end position="229"/>
    </location>
</feature>
<comment type="caution">
    <text evidence="7">The sequence shown here is derived from an EMBL/GenBank/DDBJ whole genome shotgun (WGS) entry which is preliminary data.</text>
</comment>
<feature type="region of interest" description="Disordered" evidence="5">
    <location>
        <begin position="271"/>
        <end position="323"/>
    </location>
</feature>
<evidence type="ECO:0000313" key="7">
    <source>
        <dbReference type="EMBL" id="NKI33511.1"/>
    </source>
</evidence>